<sequence length="359" mass="39969">MIELQGLTKTYAGKNVVEDVSMTLETGEFGVLIGPSGCGKSTTLKMINRLVPLSGGRIILNGDDVTELPAEQLRRRIGYAIQSTGLFPHWSVARNIATVPQLLKWPKSRIDDRVDELMAMFHLDPAEFRHKYPHQLSGGQAQRVGVARALAADPEVLLMDEPFGAVDPITREALQAEMRRVHRQTGKTIVFVTHDMDEALQLATRIALLNGGRLVQYDRPIEMMVKPADDFVREFFGQADLGLKLLSRRWVHQYQRPPSLAHHATLPGLDHCWRLDDAGRPIVLEGARLDDQHRHTDVRAEWIATPEMSMKEALSRMVWYRVMVLPVVDGTGKLIGEVGMQGIMGIESDGGLHAGEPAS</sequence>
<gene>
    <name evidence="6" type="ORF">F0A16_04545</name>
</gene>
<dbReference type="PANTHER" id="PTHR43117:SF5">
    <property type="entry name" value="GLYCINE BETAINE UPTAKE SYSTEM ATP-BINDING PROTEIN YEHX"/>
    <property type="match status" value="1"/>
</dbReference>
<organism evidence="6 7">
    <name type="scientific">Salinicola corii</name>
    <dbReference type="NCBI Taxonomy" id="2606937"/>
    <lineage>
        <taxon>Bacteria</taxon>
        <taxon>Pseudomonadati</taxon>
        <taxon>Pseudomonadota</taxon>
        <taxon>Gammaproteobacteria</taxon>
        <taxon>Oceanospirillales</taxon>
        <taxon>Halomonadaceae</taxon>
        <taxon>Salinicola</taxon>
    </lineage>
</organism>
<dbReference type="InterPro" id="IPR003439">
    <property type="entry name" value="ABC_transporter-like_ATP-bd"/>
</dbReference>
<feature type="domain" description="ABC transporter" evidence="5">
    <location>
        <begin position="2"/>
        <end position="236"/>
    </location>
</feature>
<evidence type="ECO:0000259" key="5">
    <source>
        <dbReference type="PROSITE" id="PS50893"/>
    </source>
</evidence>
<dbReference type="Gene3D" id="3.40.50.300">
    <property type="entry name" value="P-loop containing nucleotide triphosphate hydrolases"/>
    <property type="match status" value="1"/>
</dbReference>
<dbReference type="Gene3D" id="3.10.580.10">
    <property type="entry name" value="CBS-domain"/>
    <property type="match status" value="1"/>
</dbReference>
<dbReference type="PANTHER" id="PTHR43117">
    <property type="entry name" value="OSMOPROTECTANT IMPORT ATP-BINDING PROTEIN OSMV"/>
    <property type="match status" value="1"/>
</dbReference>
<evidence type="ECO:0000313" key="7">
    <source>
        <dbReference type="Proteomes" id="UP000466024"/>
    </source>
</evidence>
<keyword evidence="4 6" id="KW-0067">ATP-binding</keyword>
<dbReference type="Proteomes" id="UP000466024">
    <property type="component" value="Unassembled WGS sequence"/>
</dbReference>
<comment type="caution">
    <text evidence="6">The sequence shown here is derived from an EMBL/GenBank/DDBJ whole genome shotgun (WGS) entry which is preliminary data.</text>
</comment>
<evidence type="ECO:0000256" key="3">
    <source>
        <dbReference type="ARBA" id="ARBA00022741"/>
    </source>
</evidence>
<accession>A0A640WGV0</accession>
<dbReference type="InterPro" id="IPR017871">
    <property type="entry name" value="ABC_transporter-like_CS"/>
</dbReference>
<dbReference type="AlphaFoldDB" id="A0A640WGV0"/>
<dbReference type="FunFam" id="3.40.50.300:FF:000425">
    <property type="entry name" value="Probable ABC transporter, ATP-binding subunit"/>
    <property type="match status" value="1"/>
</dbReference>
<keyword evidence="3" id="KW-0547">Nucleotide-binding</keyword>
<dbReference type="PROSITE" id="PS00211">
    <property type="entry name" value="ABC_TRANSPORTER_1"/>
    <property type="match status" value="1"/>
</dbReference>
<evidence type="ECO:0000313" key="6">
    <source>
        <dbReference type="EMBL" id="KAA0019615.1"/>
    </source>
</evidence>
<dbReference type="SUPFAM" id="SSF52540">
    <property type="entry name" value="P-loop containing nucleoside triphosphate hydrolases"/>
    <property type="match status" value="1"/>
</dbReference>
<dbReference type="GO" id="GO:0015697">
    <property type="term" value="P:quaternary ammonium group transport"/>
    <property type="evidence" value="ECO:0007669"/>
    <property type="project" value="UniProtKB-ARBA"/>
</dbReference>
<evidence type="ECO:0000256" key="1">
    <source>
        <dbReference type="ARBA" id="ARBA00005417"/>
    </source>
</evidence>
<dbReference type="SUPFAM" id="SSF54631">
    <property type="entry name" value="CBS-domain pair"/>
    <property type="match status" value="1"/>
</dbReference>
<proteinExistence type="inferred from homology"/>
<dbReference type="GO" id="GO:0016887">
    <property type="term" value="F:ATP hydrolysis activity"/>
    <property type="evidence" value="ECO:0007669"/>
    <property type="project" value="InterPro"/>
</dbReference>
<dbReference type="InterPro" id="IPR046342">
    <property type="entry name" value="CBS_dom_sf"/>
</dbReference>
<evidence type="ECO:0000256" key="2">
    <source>
        <dbReference type="ARBA" id="ARBA00022448"/>
    </source>
</evidence>
<dbReference type="InterPro" id="IPR003593">
    <property type="entry name" value="AAA+_ATPase"/>
</dbReference>
<comment type="similarity">
    <text evidence="1">Belongs to the ABC transporter superfamily.</text>
</comment>
<dbReference type="PROSITE" id="PS50893">
    <property type="entry name" value="ABC_TRANSPORTER_2"/>
    <property type="match status" value="1"/>
</dbReference>
<protein>
    <submittedName>
        <fullName evidence="6">ABC transporter ATP-binding protein</fullName>
    </submittedName>
</protein>
<name>A0A640WGV0_9GAMM</name>
<keyword evidence="7" id="KW-1185">Reference proteome</keyword>
<dbReference type="GO" id="GO:0005524">
    <property type="term" value="F:ATP binding"/>
    <property type="evidence" value="ECO:0007669"/>
    <property type="project" value="UniProtKB-KW"/>
</dbReference>
<dbReference type="InterPro" id="IPR027417">
    <property type="entry name" value="P-loop_NTPase"/>
</dbReference>
<evidence type="ECO:0000256" key="4">
    <source>
        <dbReference type="ARBA" id="ARBA00022840"/>
    </source>
</evidence>
<reference evidence="6 7" key="1">
    <citation type="submission" date="2019-08" db="EMBL/GenBank/DDBJ databases">
        <title>Bioinformatics analysis of the strain L3 and L5.</title>
        <authorList>
            <person name="Li X."/>
        </authorList>
    </citation>
    <scope>NUCLEOTIDE SEQUENCE [LARGE SCALE GENOMIC DNA]</scope>
    <source>
        <strain evidence="6 7">L3</strain>
    </source>
</reference>
<dbReference type="Pfam" id="PF00005">
    <property type="entry name" value="ABC_tran"/>
    <property type="match status" value="1"/>
</dbReference>
<keyword evidence="2" id="KW-0813">Transport</keyword>
<dbReference type="EMBL" id="VTPX01000002">
    <property type="protein sequence ID" value="KAA0019615.1"/>
    <property type="molecule type" value="Genomic_DNA"/>
</dbReference>
<dbReference type="RefSeq" id="WP_149434217.1">
    <property type="nucleotide sequence ID" value="NZ_VTPX01000002.1"/>
</dbReference>
<dbReference type="SMART" id="SM00382">
    <property type="entry name" value="AAA"/>
    <property type="match status" value="1"/>
</dbReference>